<dbReference type="Proteomes" id="UP001596409">
    <property type="component" value="Unassembled WGS sequence"/>
</dbReference>
<organism evidence="1 2">
    <name type="scientific">Streptomyces viridiviolaceus</name>
    <dbReference type="NCBI Taxonomy" id="68282"/>
    <lineage>
        <taxon>Bacteria</taxon>
        <taxon>Bacillati</taxon>
        <taxon>Actinomycetota</taxon>
        <taxon>Actinomycetes</taxon>
        <taxon>Kitasatosporales</taxon>
        <taxon>Streptomycetaceae</taxon>
        <taxon>Streptomyces</taxon>
    </lineage>
</organism>
<evidence type="ECO:0000313" key="2">
    <source>
        <dbReference type="Proteomes" id="UP001596409"/>
    </source>
</evidence>
<sequence length="248" mass="28087">MTTDPHLLSLRIVVPPLGSRHGTVECRPVINGRDILADVFDEGPSADPRYLLGPDAPLHATDTPREVRLAEAECTEGCCGAVYVTIRREGHYVIWSGWRNPDEGDVDLPELRFDATRYEAEVRQASTDHSWEWPARTVARFLEERLREHVSRLAAWECELGAVSAWHWEPDQINVFLFHPCRSAIRKGRPWLQFRMTLPISADDPADQVERLEARLTAEDPREVAEVCGGSKEFADQLGYPWPGPPKT</sequence>
<comment type="caution">
    <text evidence="1">The sequence shown here is derived from an EMBL/GenBank/DDBJ whole genome shotgun (WGS) entry which is preliminary data.</text>
</comment>
<protein>
    <submittedName>
        <fullName evidence="1">Uncharacterized protein</fullName>
    </submittedName>
</protein>
<accession>A0ABW2E6D3</accession>
<proteinExistence type="predicted"/>
<keyword evidence="2" id="KW-1185">Reference proteome</keyword>
<reference evidence="2" key="1">
    <citation type="journal article" date="2019" name="Int. J. Syst. Evol. Microbiol.">
        <title>The Global Catalogue of Microorganisms (GCM) 10K type strain sequencing project: providing services to taxonomists for standard genome sequencing and annotation.</title>
        <authorList>
            <consortium name="The Broad Institute Genomics Platform"/>
            <consortium name="The Broad Institute Genome Sequencing Center for Infectious Disease"/>
            <person name="Wu L."/>
            <person name="Ma J."/>
        </authorList>
    </citation>
    <scope>NUCLEOTIDE SEQUENCE [LARGE SCALE GENOMIC DNA]</scope>
    <source>
        <strain evidence="2">JCM 4855</strain>
    </source>
</reference>
<name>A0ABW2E6D3_9ACTN</name>
<evidence type="ECO:0000313" key="1">
    <source>
        <dbReference type="EMBL" id="MFC7014613.1"/>
    </source>
</evidence>
<gene>
    <name evidence="1" type="ORF">ACFQMH_23455</name>
</gene>
<dbReference type="RefSeq" id="WP_189875788.1">
    <property type="nucleotide sequence ID" value="NZ_BMWA01000018.1"/>
</dbReference>
<dbReference type="EMBL" id="JBHSYM010000049">
    <property type="protein sequence ID" value="MFC7014613.1"/>
    <property type="molecule type" value="Genomic_DNA"/>
</dbReference>